<proteinExistence type="predicted"/>
<feature type="coiled-coil region" evidence="1">
    <location>
        <begin position="44"/>
        <end position="78"/>
    </location>
</feature>
<comment type="caution">
    <text evidence="2">The sequence shown here is derived from an EMBL/GenBank/DDBJ whole genome shotgun (WGS) entry which is preliminary data.</text>
</comment>
<evidence type="ECO:0000256" key="1">
    <source>
        <dbReference type="SAM" id="Coils"/>
    </source>
</evidence>
<gene>
    <name evidence="2" type="ORF">BJ970_006680</name>
</gene>
<dbReference type="AlphaFoldDB" id="A0A840QG60"/>
<keyword evidence="3" id="KW-1185">Reference proteome</keyword>
<organism evidence="2 3">
    <name type="scientific">Saccharopolyspora phatthalungensis</name>
    <dbReference type="NCBI Taxonomy" id="664693"/>
    <lineage>
        <taxon>Bacteria</taxon>
        <taxon>Bacillati</taxon>
        <taxon>Actinomycetota</taxon>
        <taxon>Actinomycetes</taxon>
        <taxon>Pseudonocardiales</taxon>
        <taxon>Pseudonocardiaceae</taxon>
        <taxon>Saccharopolyspora</taxon>
    </lineage>
</organism>
<accession>A0A840QG60</accession>
<name>A0A840QG60_9PSEU</name>
<dbReference type="RefSeq" id="WP_184731277.1">
    <property type="nucleotide sequence ID" value="NZ_JACHIW010000002.1"/>
</dbReference>
<reference evidence="2 3" key="1">
    <citation type="submission" date="2020-08" db="EMBL/GenBank/DDBJ databases">
        <title>Sequencing the genomes of 1000 actinobacteria strains.</title>
        <authorList>
            <person name="Klenk H.-P."/>
        </authorList>
    </citation>
    <scope>NUCLEOTIDE SEQUENCE [LARGE SCALE GENOMIC DNA]</scope>
    <source>
        <strain evidence="2 3">DSM 45584</strain>
    </source>
</reference>
<dbReference type="Proteomes" id="UP000584374">
    <property type="component" value="Unassembled WGS sequence"/>
</dbReference>
<dbReference type="EMBL" id="JACHIW010000002">
    <property type="protein sequence ID" value="MBB5159081.1"/>
    <property type="molecule type" value="Genomic_DNA"/>
</dbReference>
<sequence length="89" mass="9851">MAKAAGVSNWLVYAEGVREHIEAARVSQQGVRRRERRSGASASAASLAVDLELARVELRTLRQERDRLKAKIQRSLGHQVEQAGNEEAT</sequence>
<evidence type="ECO:0000313" key="2">
    <source>
        <dbReference type="EMBL" id="MBB5159081.1"/>
    </source>
</evidence>
<evidence type="ECO:0000313" key="3">
    <source>
        <dbReference type="Proteomes" id="UP000584374"/>
    </source>
</evidence>
<keyword evidence="1" id="KW-0175">Coiled coil</keyword>
<protein>
    <submittedName>
        <fullName evidence="2">Uncharacterized sporulation protein YeaH/YhbH (DUF444 family)</fullName>
    </submittedName>
</protein>